<evidence type="ECO:0000313" key="15">
    <source>
        <dbReference type="Proteomes" id="UP000823604"/>
    </source>
</evidence>
<keyword evidence="5 8" id="KW-0067">ATP-binding</keyword>
<feature type="domain" description="Chromosomal replication initiator DnaA C-terminal" evidence="13">
    <location>
        <begin position="378"/>
        <end position="447"/>
    </location>
</feature>
<comment type="domain">
    <text evidence="8">Domain I is involved in oligomerization and binding regulators, domain II is flexibile and of varying length in different bacteria, domain III forms the AAA+ region, while domain IV binds dsDNA.</text>
</comment>
<accession>A0A9D9IIP7</accession>
<dbReference type="InterPro" id="IPR001957">
    <property type="entry name" value="Chromosome_initiator_DnaA"/>
</dbReference>
<dbReference type="GO" id="GO:0003688">
    <property type="term" value="F:DNA replication origin binding"/>
    <property type="evidence" value="ECO:0007669"/>
    <property type="project" value="UniProtKB-UniRule"/>
</dbReference>
<evidence type="ECO:0000256" key="11">
    <source>
        <dbReference type="RuleBase" id="RU004227"/>
    </source>
</evidence>
<dbReference type="InterPro" id="IPR010921">
    <property type="entry name" value="Trp_repressor/repl_initiator"/>
</dbReference>
<dbReference type="Gene3D" id="3.30.300.180">
    <property type="match status" value="1"/>
</dbReference>
<dbReference type="CDD" id="cd00009">
    <property type="entry name" value="AAA"/>
    <property type="match status" value="1"/>
</dbReference>
<dbReference type="AlphaFoldDB" id="A0A9D9IIP7"/>
<evidence type="ECO:0000256" key="7">
    <source>
        <dbReference type="ARBA" id="ARBA00023125"/>
    </source>
</evidence>
<reference evidence="14" key="1">
    <citation type="submission" date="2020-10" db="EMBL/GenBank/DDBJ databases">
        <authorList>
            <person name="Gilroy R."/>
        </authorList>
    </citation>
    <scope>NUCLEOTIDE SEQUENCE</scope>
    <source>
        <strain evidence="14">B1-8020</strain>
    </source>
</reference>
<dbReference type="PANTHER" id="PTHR30050:SF2">
    <property type="entry name" value="CHROMOSOMAL REPLICATION INITIATOR PROTEIN DNAA"/>
    <property type="match status" value="1"/>
</dbReference>
<feature type="binding site" evidence="8">
    <location>
        <position position="177"/>
    </location>
    <ligand>
        <name>ATP</name>
        <dbReference type="ChEBI" id="CHEBI:30616"/>
    </ligand>
</feature>
<evidence type="ECO:0000256" key="10">
    <source>
        <dbReference type="RuleBase" id="RU000577"/>
    </source>
</evidence>
<gene>
    <name evidence="8 14" type="primary">dnaA</name>
    <name evidence="14" type="ORF">IAB81_04605</name>
</gene>
<dbReference type="SMART" id="SM00382">
    <property type="entry name" value="AAA"/>
    <property type="match status" value="1"/>
</dbReference>
<comment type="similarity">
    <text evidence="1 8 11">Belongs to the DnaA family.</text>
</comment>
<reference evidence="14" key="2">
    <citation type="journal article" date="2021" name="PeerJ">
        <title>Extensive microbial diversity within the chicken gut microbiome revealed by metagenomics and culture.</title>
        <authorList>
            <person name="Gilroy R."/>
            <person name="Ravi A."/>
            <person name="Getino M."/>
            <person name="Pursley I."/>
            <person name="Horton D.L."/>
            <person name="Alikhan N.F."/>
            <person name="Baker D."/>
            <person name="Gharbi K."/>
            <person name="Hall N."/>
            <person name="Watson M."/>
            <person name="Adriaenssens E.M."/>
            <person name="Foster-Nyarko E."/>
            <person name="Jarju S."/>
            <person name="Secka A."/>
            <person name="Antonio M."/>
            <person name="Oren A."/>
            <person name="Chaudhuri R.R."/>
            <person name="La Ragione R."/>
            <person name="Hildebrand F."/>
            <person name="Pallen M.J."/>
        </authorList>
    </citation>
    <scope>NUCLEOTIDE SEQUENCE</scope>
    <source>
        <strain evidence="14">B1-8020</strain>
    </source>
</reference>
<feature type="region of interest" description="Domain IV, binds dsDNA" evidence="8">
    <location>
        <begin position="351"/>
        <end position="474"/>
    </location>
</feature>
<dbReference type="Pfam" id="PF08299">
    <property type="entry name" value="Bac_DnaA_C"/>
    <property type="match status" value="1"/>
</dbReference>
<feature type="binding site" evidence="8">
    <location>
        <position position="181"/>
    </location>
    <ligand>
        <name>ATP</name>
        <dbReference type="ChEBI" id="CHEBI:30616"/>
    </ligand>
</feature>
<evidence type="ECO:0000256" key="4">
    <source>
        <dbReference type="ARBA" id="ARBA00022741"/>
    </source>
</evidence>
<feature type="domain" description="AAA+ ATPase" evidence="12">
    <location>
        <begin position="166"/>
        <end position="297"/>
    </location>
</feature>
<keyword evidence="4 8" id="KW-0547">Nucleotide-binding</keyword>
<dbReference type="InterPro" id="IPR024633">
    <property type="entry name" value="DnaA_N_dom"/>
</dbReference>
<name>A0A9D9IIP7_9BACT</name>
<dbReference type="EMBL" id="JADIMA010000040">
    <property type="protein sequence ID" value="MBO8472890.1"/>
    <property type="molecule type" value="Genomic_DNA"/>
</dbReference>
<evidence type="ECO:0000256" key="5">
    <source>
        <dbReference type="ARBA" id="ARBA00022840"/>
    </source>
</evidence>
<keyword evidence="3 8" id="KW-0235">DNA replication</keyword>
<sequence>MLEDKHILVWNNCLNIIRDNIEPQSYAAWFESIVPVRLEADTLTLRVPSEFYREYLEAHYLDLLKKVLHKELGPNAKLVYEVRLVSNQPHVRYPGQNAAEPTNRETFFQPSVQSSVNPFVLPGLQKLKINPQLNPVYCFENLVEGECNRLGLTAGHTIAANPGNTPFNPIFFYGASGMGKTHLAQAIGIAVKEKFPELTVLYVTANRFMTQYMDAVNVQNKLTDFLHFYMKIDVLIVDDIHEFSDKKGTQNAFFQIFNYLHQNGKQLIFTSDRSPADLKKFEERILTRLKWGLSAELMAPDYDTRLEMLRLRSFREGVEIPSEVLEYLAANITTNFRELEGALISLIANSTLAKKDITLELASKVVENIVGKNSREITVDRVKDVVCGYFNIKAEELDAKSRKREVAQARQIAMYLSRSHTKSSVVTIGEHIGGRHYATVLHACKTVTDLLDTDKNVRQYVSDIEKSLLFGNGR</sequence>
<evidence type="ECO:0000256" key="6">
    <source>
        <dbReference type="ARBA" id="ARBA00023121"/>
    </source>
</evidence>
<dbReference type="Pfam" id="PF00308">
    <property type="entry name" value="Bac_DnaA"/>
    <property type="match status" value="1"/>
</dbReference>
<dbReference type="SUPFAM" id="SSF48295">
    <property type="entry name" value="TrpR-like"/>
    <property type="match status" value="1"/>
</dbReference>
<evidence type="ECO:0000256" key="3">
    <source>
        <dbReference type="ARBA" id="ARBA00022705"/>
    </source>
</evidence>
<evidence type="ECO:0000259" key="12">
    <source>
        <dbReference type="SMART" id="SM00382"/>
    </source>
</evidence>
<protein>
    <recommendedName>
        <fullName evidence="8 9">Chromosomal replication initiator protein DnaA</fullName>
    </recommendedName>
</protein>
<dbReference type="GO" id="GO:0005886">
    <property type="term" value="C:plasma membrane"/>
    <property type="evidence" value="ECO:0007669"/>
    <property type="project" value="TreeGrafter"/>
</dbReference>
<keyword evidence="2 8" id="KW-0963">Cytoplasm</keyword>
<dbReference type="Gene3D" id="1.10.1750.10">
    <property type="match status" value="1"/>
</dbReference>
<dbReference type="Gene3D" id="1.10.8.60">
    <property type="match status" value="1"/>
</dbReference>
<dbReference type="InterPro" id="IPR013317">
    <property type="entry name" value="DnaA_dom"/>
</dbReference>
<feature type="region of interest" description="Domain I, interacts with DnaA modulators" evidence="8">
    <location>
        <begin position="1"/>
        <end position="99"/>
    </location>
</feature>
<dbReference type="CDD" id="cd06571">
    <property type="entry name" value="Bac_DnaA_C"/>
    <property type="match status" value="1"/>
</dbReference>
<dbReference type="GO" id="GO:0006275">
    <property type="term" value="P:regulation of DNA replication"/>
    <property type="evidence" value="ECO:0007669"/>
    <property type="project" value="UniProtKB-UniRule"/>
</dbReference>
<dbReference type="SUPFAM" id="SSF52540">
    <property type="entry name" value="P-loop containing nucleoside triphosphate hydrolases"/>
    <property type="match status" value="1"/>
</dbReference>
<dbReference type="HAMAP" id="MF_00377">
    <property type="entry name" value="DnaA_bact"/>
    <property type="match status" value="1"/>
</dbReference>
<dbReference type="Proteomes" id="UP000823604">
    <property type="component" value="Unassembled WGS sequence"/>
</dbReference>
<feature type="binding site" evidence="8">
    <location>
        <position position="179"/>
    </location>
    <ligand>
        <name>ATP</name>
        <dbReference type="ChEBI" id="CHEBI:30616"/>
    </ligand>
</feature>
<dbReference type="Gene3D" id="3.40.50.300">
    <property type="entry name" value="P-loop containing nucleotide triphosphate hydrolases"/>
    <property type="match status" value="1"/>
</dbReference>
<dbReference type="InterPro" id="IPR013159">
    <property type="entry name" value="DnaA_C"/>
</dbReference>
<evidence type="ECO:0000256" key="8">
    <source>
        <dbReference type="HAMAP-Rule" id="MF_00377"/>
    </source>
</evidence>
<dbReference type="PRINTS" id="PR00051">
    <property type="entry name" value="DNAA"/>
</dbReference>
<dbReference type="SMART" id="SM00760">
    <property type="entry name" value="Bac_DnaA_C"/>
    <property type="match status" value="1"/>
</dbReference>
<dbReference type="Pfam" id="PF11638">
    <property type="entry name" value="DnaA_N"/>
    <property type="match status" value="1"/>
</dbReference>
<proteinExistence type="inferred from homology"/>
<comment type="caution">
    <text evidence="8">Lacks conserved residue(s) required for the propagation of feature annotation.</text>
</comment>
<dbReference type="PANTHER" id="PTHR30050">
    <property type="entry name" value="CHROMOSOMAL REPLICATION INITIATOR PROTEIN DNAA"/>
    <property type="match status" value="1"/>
</dbReference>
<keyword evidence="6 8" id="KW-0446">Lipid-binding</keyword>
<keyword evidence="7 8" id="KW-0238">DNA-binding</keyword>
<dbReference type="GO" id="GO:0005524">
    <property type="term" value="F:ATP binding"/>
    <property type="evidence" value="ECO:0007669"/>
    <property type="project" value="UniProtKB-UniRule"/>
</dbReference>
<organism evidence="14 15">
    <name type="scientific">Candidatus Merdivivens pullicola</name>
    <dbReference type="NCBI Taxonomy" id="2840872"/>
    <lineage>
        <taxon>Bacteria</taxon>
        <taxon>Pseudomonadati</taxon>
        <taxon>Bacteroidota</taxon>
        <taxon>Bacteroidia</taxon>
        <taxon>Bacteroidales</taxon>
        <taxon>Muribaculaceae</taxon>
        <taxon>Muribaculaceae incertae sedis</taxon>
        <taxon>Candidatus Merdivivens</taxon>
    </lineage>
</organism>
<evidence type="ECO:0000256" key="2">
    <source>
        <dbReference type="ARBA" id="ARBA00022490"/>
    </source>
</evidence>
<comment type="function">
    <text evidence="8 10">Plays an essential role in the initiation and regulation of chromosomal replication. ATP-DnaA binds to the origin of replication (oriC) to initiate formation of the DNA replication initiation complex once per cell cycle. Binds the DnaA box (a 9 base pair repeat at the origin) and separates the double-stranded (ds)DNA. Forms a right-handed helical filament on oriC DNA; dsDNA binds to the exterior of the filament while single-stranded (ss)DNA is stabiized in the filament's interior. The ATP-DnaA-oriC complex binds and stabilizes one strand of the AT-rich DNA unwinding element (DUE), permitting loading of DNA polymerase. After initiation quickly degrades to an ADP-DnaA complex that is not apt for DNA replication. Binds acidic phospholipids.</text>
</comment>
<dbReference type="InterPro" id="IPR038454">
    <property type="entry name" value="DnaA_N_sf"/>
</dbReference>
<dbReference type="GO" id="GO:0008289">
    <property type="term" value="F:lipid binding"/>
    <property type="evidence" value="ECO:0007669"/>
    <property type="project" value="UniProtKB-KW"/>
</dbReference>
<evidence type="ECO:0000256" key="9">
    <source>
        <dbReference type="NCBIfam" id="TIGR00362"/>
    </source>
</evidence>
<evidence type="ECO:0000256" key="1">
    <source>
        <dbReference type="ARBA" id="ARBA00006583"/>
    </source>
</evidence>
<feature type="binding site" evidence="8">
    <location>
        <position position="180"/>
    </location>
    <ligand>
        <name>ATP</name>
        <dbReference type="ChEBI" id="CHEBI:30616"/>
    </ligand>
</feature>
<dbReference type="GO" id="GO:0005737">
    <property type="term" value="C:cytoplasm"/>
    <property type="evidence" value="ECO:0007669"/>
    <property type="project" value="UniProtKB-SubCell"/>
</dbReference>
<dbReference type="GO" id="GO:0006270">
    <property type="term" value="P:DNA replication initiation"/>
    <property type="evidence" value="ECO:0007669"/>
    <property type="project" value="UniProtKB-UniRule"/>
</dbReference>
<dbReference type="NCBIfam" id="TIGR00362">
    <property type="entry name" value="DnaA"/>
    <property type="match status" value="1"/>
</dbReference>
<dbReference type="InterPro" id="IPR027417">
    <property type="entry name" value="P-loop_NTPase"/>
</dbReference>
<dbReference type="InterPro" id="IPR020591">
    <property type="entry name" value="Chromosome_initiator_DnaA-like"/>
</dbReference>
<comment type="subcellular location">
    <subcellularLocation>
        <location evidence="8">Cytoplasm</location>
    </subcellularLocation>
</comment>
<evidence type="ECO:0000313" key="14">
    <source>
        <dbReference type="EMBL" id="MBO8472890.1"/>
    </source>
</evidence>
<dbReference type="InterPro" id="IPR003593">
    <property type="entry name" value="AAA+_ATPase"/>
</dbReference>
<evidence type="ECO:0000259" key="13">
    <source>
        <dbReference type="SMART" id="SM00760"/>
    </source>
</evidence>
<comment type="subunit">
    <text evidence="8">Oligomerizes as a right-handed, spiral filament on DNA at oriC.</text>
</comment>
<comment type="caution">
    <text evidence="14">The sequence shown here is derived from an EMBL/GenBank/DDBJ whole genome shotgun (WGS) entry which is preliminary data.</text>
</comment>